<evidence type="ECO:0000313" key="3">
    <source>
        <dbReference type="Proteomes" id="UP000019335"/>
    </source>
</evidence>
<dbReference type="Pfam" id="PF00487">
    <property type="entry name" value="FA_desaturase"/>
    <property type="match status" value="1"/>
</dbReference>
<evidence type="ECO:0000313" key="2">
    <source>
        <dbReference type="EMBL" id="EWM23212.1"/>
    </source>
</evidence>
<dbReference type="Proteomes" id="UP000019335">
    <property type="component" value="Chromosome 18"/>
</dbReference>
<gene>
    <name evidence="2" type="ORF">Naga_101483g1</name>
</gene>
<name>W7TA17_9STRA</name>
<dbReference type="OrthoDB" id="260091at2759"/>
<keyword evidence="3" id="KW-1185">Reference proteome</keyword>
<dbReference type="InterPro" id="IPR005804">
    <property type="entry name" value="FA_desaturase_dom"/>
</dbReference>
<sequence>MYVSHICGLNLQIEHHLFPGLSHSVLRTLTPVIQETCREFNIPFKFPRIEWPLYHSRQQGEVTLRECQDMAQEVNAGMPPSARADGFYIEIH</sequence>
<dbReference type="GO" id="GO:0006629">
    <property type="term" value="P:lipid metabolic process"/>
    <property type="evidence" value="ECO:0007669"/>
    <property type="project" value="InterPro"/>
</dbReference>
<protein>
    <submittedName>
        <fullName evidence="2">Delta-4 fatty acid desaturase</fullName>
    </submittedName>
</protein>
<organism evidence="2 3">
    <name type="scientific">Nannochloropsis gaditana</name>
    <dbReference type="NCBI Taxonomy" id="72520"/>
    <lineage>
        <taxon>Eukaryota</taxon>
        <taxon>Sar</taxon>
        <taxon>Stramenopiles</taxon>
        <taxon>Ochrophyta</taxon>
        <taxon>Eustigmatophyceae</taxon>
        <taxon>Eustigmatales</taxon>
        <taxon>Monodopsidaceae</taxon>
        <taxon>Nannochloropsis</taxon>
    </lineage>
</organism>
<dbReference type="EMBL" id="AZIL01001775">
    <property type="protein sequence ID" value="EWM23212.1"/>
    <property type="molecule type" value="Genomic_DNA"/>
</dbReference>
<evidence type="ECO:0000259" key="1">
    <source>
        <dbReference type="Pfam" id="PF00487"/>
    </source>
</evidence>
<proteinExistence type="predicted"/>
<accession>W7TA17</accession>
<feature type="domain" description="Fatty acid desaturase" evidence="1">
    <location>
        <begin position="6"/>
        <end position="45"/>
    </location>
</feature>
<comment type="caution">
    <text evidence="2">The sequence shown here is derived from an EMBL/GenBank/DDBJ whole genome shotgun (WGS) entry which is preliminary data.</text>
</comment>
<reference evidence="2 3" key="1">
    <citation type="journal article" date="2014" name="Mol. Plant">
        <title>Chromosome Scale Genome Assembly and Transcriptome Profiling of Nannochloropsis gaditana in Nitrogen Depletion.</title>
        <authorList>
            <person name="Corteggiani Carpinelli E."/>
            <person name="Telatin A."/>
            <person name="Vitulo N."/>
            <person name="Forcato C."/>
            <person name="D'Angelo M."/>
            <person name="Schiavon R."/>
            <person name="Vezzi A."/>
            <person name="Giacometti G.M."/>
            <person name="Morosinotto T."/>
            <person name="Valle G."/>
        </authorList>
    </citation>
    <scope>NUCLEOTIDE SEQUENCE [LARGE SCALE GENOMIC DNA]</scope>
    <source>
        <strain evidence="2 3">B-31</strain>
    </source>
</reference>
<dbReference type="AlphaFoldDB" id="W7TA17"/>